<evidence type="ECO:0000313" key="1">
    <source>
        <dbReference type="EMBL" id="GAQ18018.1"/>
    </source>
</evidence>
<proteinExistence type="predicted"/>
<gene>
    <name evidence="1" type="ORF">OPHB3_1957</name>
</gene>
<organism evidence="1 2">
    <name type="scientific">Oceanobacillus picturae</name>
    <dbReference type="NCBI Taxonomy" id="171693"/>
    <lineage>
        <taxon>Bacteria</taxon>
        <taxon>Bacillati</taxon>
        <taxon>Bacillota</taxon>
        <taxon>Bacilli</taxon>
        <taxon>Bacillales</taxon>
        <taxon>Bacillaceae</taxon>
        <taxon>Oceanobacillus</taxon>
    </lineage>
</organism>
<sequence>MRTRRHREIAKAQKELEQLEDFKEYLAAVGASYTGKGKDGAHHGKLFFD</sequence>
<accession>A0A0U9H5V3</accession>
<dbReference type="RefSeq" id="WP_193751983.1">
    <property type="nucleotide sequence ID" value="NZ_BBXV01000023.1"/>
</dbReference>
<name>A0A0U9H5V3_9BACI</name>
<reference evidence="1 2" key="2">
    <citation type="journal article" date="2016" name="Genome Announc.">
        <title>Draft Genome Sequence of Oceanobacillus picturae Heshi-B3, Isolated from Fermented Rice Bran in a Traditional Japanese Seafood Dish.</title>
        <authorList>
            <person name="Akuzawa S."/>
            <person name="Nagaoka J."/>
            <person name="Kanekatsu M."/>
            <person name="Kanesaki Y."/>
            <person name="Suzuki T."/>
        </authorList>
    </citation>
    <scope>NUCLEOTIDE SEQUENCE [LARGE SCALE GENOMIC DNA]</scope>
    <source>
        <strain evidence="1 2">Heshi-B3</strain>
    </source>
</reference>
<evidence type="ECO:0000313" key="2">
    <source>
        <dbReference type="Proteomes" id="UP000052946"/>
    </source>
</evidence>
<dbReference type="EMBL" id="BBXV01000023">
    <property type="protein sequence ID" value="GAQ18018.1"/>
    <property type="molecule type" value="Genomic_DNA"/>
</dbReference>
<dbReference type="Proteomes" id="UP000052946">
    <property type="component" value="Unassembled WGS sequence"/>
</dbReference>
<reference evidence="2" key="1">
    <citation type="submission" date="2015-07" db="EMBL/GenBank/DDBJ databases">
        <title>Draft Genome Sequence of Oceanobacillus picturae Heshi-B3 that Was Isolated from Fermented Rice Bran with Aging Salted Mackerel, Which Was Named Heshiko as Traditional Fermented Seafood in Japan.</title>
        <authorList>
            <person name="Akuzawa S."/>
            <person name="Nakagawa J."/>
            <person name="Kanekatsu T."/>
            <person name="Kanesaki Y."/>
            <person name="Suzuki T."/>
        </authorList>
    </citation>
    <scope>NUCLEOTIDE SEQUENCE [LARGE SCALE GENOMIC DNA]</scope>
    <source>
        <strain evidence="2">Heshi-B3</strain>
    </source>
</reference>
<comment type="caution">
    <text evidence="1">The sequence shown here is derived from an EMBL/GenBank/DDBJ whole genome shotgun (WGS) entry which is preliminary data.</text>
</comment>
<dbReference type="AlphaFoldDB" id="A0A0U9H5V3"/>
<protein>
    <submittedName>
        <fullName evidence="1">Anoctamin-5 isoform X2</fullName>
    </submittedName>
</protein>